<dbReference type="AlphaFoldDB" id="A0A0N4W9I1"/>
<evidence type="ECO:0000313" key="3">
    <source>
        <dbReference type="WBParaSite" id="HPLM_0000695601-mRNA-1"/>
    </source>
</evidence>
<keyword evidence="2" id="KW-1185">Reference proteome</keyword>
<proteinExistence type="predicted"/>
<name>A0A0N4W9I1_HAEPC</name>
<evidence type="ECO:0000313" key="1">
    <source>
        <dbReference type="EMBL" id="VDO30478.1"/>
    </source>
</evidence>
<reference evidence="1 2" key="2">
    <citation type="submission" date="2018-11" db="EMBL/GenBank/DDBJ databases">
        <authorList>
            <consortium name="Pathogen Informatics"/>
        </authorList>
    </citation>
    <scope>NUCLEOTIDE SEQUENCE [LARGE SCALE GENOMIC DNA]</scope>
    <source>
        <strain evidence="1 2">MHpl1</strain>
    </source>
</reference>
<sequence>MTNVGIATTRQQGIAAAACGESITLHKTVSTARPQNISHWSSDPLIYINNFMKDEPNIVTFSELEEDFFPWIFARADRMFRRAMTTIQLENSNCSNISLVRKFHVLPPSHEF</sequence>
<organism evidence="3">
    <name type="scientific">Haemonchus placei</name>
    <name type="common">Barber's pole worm</name>
    <dbReference type="NCBI Taxonomy" id="6290"/>
    <lineage>
        <taxon>Eukaryota</taxon>
        <taxon>Metazoa</taxon>
        <taxon>Ecdysozoa</taxon>
        <taxon>Nematoda</taxon>
        <taxon>Chromadorea</taxon>
        <taxon>Rhabditida</taxon>
        <taxon>Rhabditina</taxon>
        <taxon>Rhabditomorpha</taxon>
        <taxon>Strongyloidea</taxon>
        <taxon>Trichostrongylidae</taxon>
        <taxon>Haemonchus</taxon>
    </lineage>
</organism>
<protein>
    <submittedName>
        <fullName evidence="1 3">Uncharacterized protein</fullName>
    </submittedName>
</protein>
<dbReference type="Proteomes" id="UP000268014">
    <property type="component" value="Unassembled WGS sequence"/>
</dbReference>
<accession>A0A0N4W9I1</accession>
<evidence type="ECO:0000313" key="2">
    <source>
        <dbReference type="Proteomes" id="UP000268014"/>
    </source>
</evidence>
<reference evidence="3" key="1">
    <citation type="submission" date="2017-02" db="UniProtKB">
        <authorList>
            <consortium name="WormBaseParasite"/>
        </authorList>
    </citation>
    <scope>IDENTIFICATION</scope>
</reference>
<gene>
    <name evidence="1" type="ORF">HPLM_LOCUS6948</name>
</gene>
<dbReference type="EMBL" id="UZAF01016572">
    <property type="protein sequence ID" value="VDO30478.1"/>
    <property type="molecule type" value="Genomic_DNA"/>
</dbReference>
<dbReference type="WBParaSite" id="HPLM_0000695601-mRNA-1">
    <property type="protein sequence ID" value="HPLM_0000695601-mRNA-1"/>
    <property type="gene ID" value="HPLM_0000695601"/>
</dbReference>